<feature type="domain" description="Large ribosomal subunit protein bL12 C-terminal" evidence="4">
    <location>
        <begin position="128"/>
        <end position="195"/>
    </location>
</feature>
<evidence type="ECO:0000313" key="6">
    <source>
        <dbReference type="EMBL" id="KIM26892.1"/>
    </source>
</evidence>
<dbReference type="SUPFAM" id="SSF54736">
    <property type="entry name" value="ClpS-like"/>
    <property type="match status" value="1"/>
</dbReference>
<evidence type="ECO:0000259" key="4">
    <source>
        <dbReference type="Pfam" id="PF00542"/>
    </source>
</evidence>
<keyword evidence="2" id="KW-0689">Ribosomal protein</keyword>
<dbReference type="GO" id="GO:0005762">
    <property type="term" value="C:mitochondrial large ribosomal subunit"/>
    <property type="evidence" value="ECO:0007669"/>
    <property type="project" value="TreeGrafter"/>
</dbReference>
<dbReference type="PANTHER" id="PTHR45987:SF4">
    <property type="entry name" value="LARGE RIBOSOMAL SUBUNIT PROTEIN BL12M"/>
    <property type="match status" value="1"/>
</dbReference>
<proteinExistence type="inferred from homology"/>
<dbReference type="HAMAP" id="MF_00368">
    <property type="entry name" value="Ribosomal_bL12"/>
    <property type="match status" value="1"/>
</dbReference>
<sequence>MQATVGSATTRNLGRTIRSLGPLYRSSVSVSSRKCQRFSSTEAASSSSSNAAPPPAVGDVKITKLVDDISSLSLLQAADLVSLLKTRLNITEIALPAASGAPVAAAAAAPAEEEVVPVEEKPKEKTMFNVRLESFDAASKAKVIREVKATIANMNLMEAKKFAESVPQMLKENVPKEDAEKLKAAFEALGAKLVLE</sequence>
<accession>A0A0C2XCM6</accession>
<dbReference type="GO" id="GO:0006412">
    <property type="term" value="P:translation"/>
    <property type="evidence" value="ECO:0007669"/>
    <property type="project" value="InterPro"/>
</dbReference>
<evidence type="ECO:0000313" key="7">
    <source>
        <dbReference type="Proteomes" id="UP000054097"/>
    </source>
</evidence>
<dbReference type="AlphaFoldDB" id="A0A0C2XCM6"/>
<dbReference type="SUPFAM" id="SSF48300">
    <property type="entry name" value="Ribosomal protein L7/12, oligomerisation (N-terminal) domain"/>
    <property type="match status" value="1"/>
</dbReference>
<reference evidence="7" key="2">
    <citation type="submission" date="2015-01" db="EMBL/GenBank/DDBJ databases">
        <title>Evolutionary Origins and Diversification of the Mycorrhizal Mutualists.</title>
        <authorList>
            <consortium name="DOE Joint Genome Institute"/>
            <consortium name="Mycorrhizal Genomics Consortium"/>
            <person name="Kohler A."/>
            <person name="Kuo A."/>
            <person name="Nagy L.G."/>
            <person name="Floudas D."/>
            <person name="Copeland A."/>
            <person name="Barry K.W."/>
            <person name="Cichocki N."/>
            <person name="Veneault-Fourrey C."/>
            <person name="LaButti K."/>
            <person name="Lindquist E.A."/>
            <person name="Lipzen A."/>
            <person name="Lundell T."/>
            <person name="Morin E."/>
            <person name="Murat C."/>
            <person name="Riley R."/>
            <person name="Ohm R."/>
            <person name="Sun H."/>
            <person name="Tunlid A."/>
            <person name="Henrissat B."/>
            <person name="Grigoriev I.V."/>
            <person name="Hibbett D.S."/>
            <person name="Martin F."/>
        </authorList>
    </citation>
    <scope>NUCLEOTIDE SEQUENCE [LARGE SCALE GENOMIC DNA]</scope>
    <source>
        <strain evidence="7">MAFF 305830</strain>
    </source>
</reference>
<dbReference type="InterPro" id="IPR013823">
    <property type="entry name" value="Ribosomal_bL12_C"/>
</dbReference>
<protein>
    <recommendedName>
        <fullName evidence="8">Ribosomal protein L7/L12 C-terminal domain-containing protein</fullName>
    </recommendedName>
</protein>
<evidence type="ECO:0000259" key="5">
    <source>
        <dbReference type="Pfam" id="PF16320"/>
    </source>
</evidence>
<gene>
    <name evidence="6" type="ORF">M408DRAFT_330274</name>
</gene>
<dbReference type="Pfam" id="PF00542">
    <property type="entry name" value="Ribosomal_L12"/>
    <property type="match status" value="1"/>
</dbReference>
<name>A0A0C2XCM6_SERVB</name>
<dbReference type="Gene3D" id="3.30.1390.10">
    <property type="match status" value="1"/>
</dbReference>
<comment type="similarity">
    <text evidence="1">Belongs to the bacterial ribosomal protein bL12 family.</text>
</comment>
<dbReference type="STRING" id="933852.A0A0C2XCM6"/>
<dbReference type="FunFam" id="3.30.1390.10:FF:000001">
    <property type="entry name" value="50S ribosomal protein L7/L12"/>
    <property type="match status" value="1"/>
</dbReference>
<evidence type="ECO:0000256" key="2">
    <source>
        <dbReference type="ARBA" id="ARBA00022980"/>
    </source>
</evidence>
<dbReference type="InterPro" id="IPR000206">
    <property type="entry name" value="Ribosomal_bL12"/>
</dbReference>
<dbReference type="Pfam" id="PF16320">
    <property type="entry name" value="Ribosomal_L12_N"/>
    <property type="match status" value="1"/>
</dbReference>
<dbReference type="GO" id="GO:0003729">
    <property type="term" value="F:mRNA binding"/>
    <property type="evidence" value="ECO:0007669"/>
    <property type="project" value="TreeGrafter"/>
</dbReference>
<dbReference type="HOGENOM" id="CLU_086499_0_1_1"/>
<evidence type="ECO:0000256" key="3">
    <source>
        <dbReference type="ARBA" id="ARBA00023274"/>
    </source>
</evidence>
<feature type="domain" description="Large ribosomal subunit protein bL12 oligomerization" evidence="5">
    <location>
        <begin position="61"/>
        <end position="109"/>
    </location>
</feature>
<dbReference type="EMBL" id="KN824302">
    <property type="protein sequence ID" value="KIM26892.1"/>
    <property type="molecule type" value="Genomic_DNA"/>
</dbReference>
<dbReference type="Gene3D" id="1.20.5.710">
    <property type="entry name" value="Single helix bin"/>
    <property type="match status" value="1"/>
</dbReference>
<dbReference type="GO" id="GO:0003735">
    <property type="term" value="F:structural constituent of ribosome"/>
    <property type="evidence" value="ECO:0007669"/>
    <property type="project" value="InterPro"/>
</dbReference>
<dbReference type="OrthoDB" id="250175at2759"/>
<dbReference type="InterPro" id="IPR008932">
    <property type="entry name" value="Ribosomal_bL12_oligo"/>
</dbReference>
<dbReference type="PANTHER" id="PTHR45987">
    <property type="entry name" value="39S RIBOSOMAL PROTEIN L12"/>
    <property type="match status" value="1"/>
</dbReference>
<keyword evidence="3" id="KW-0687">Ribonucleoprotein</keyword>
<dbReference type="InterPro" id="IPR036235">
    <property type="entry name" value="Ribosomal_bL12_oligo_N_sf"/>
</dbReference>
<dbReference type="Proteomes" id="UP000054097">
    <property type="component" value="Unassembled WGS sequence"/>
</dbReference>
<evidence type="ECO:0000256" key="1">
    <source>
        <dbReference type="ARBA" id="ARBA00007197"/>
    </source>
</evidence>
<keyword evidence="7" id="KW-1185">Reference proteome</keyword>
<reference evidence="6 7" key="1">
    <citation type="submission" date="2014-04" db="EMBL/GenBank/DDBJ databases">
        <authorList>
            <consortium name="DOE Joint Genome Institute"/>
            <person name="Kuo A."/>
            <person name="Zuccaro A."/>
            <person name="Kohler A."/>
            <person name="Nagy L.G."/>
            <person name="Floudas D."/>
            <person name="Copeland A."/>
            <person name="Barry K.W."/>
            <person name="Cichocki N."/>
            <person name="Veneault-Fourrey C."/>
            <person name="LaButti K."/>
            <person name="Lindquist E.A."/>
            <person name="Lipzen A."/>
            <person name="Lundell T."/>
            <person name="Morin E."/>
            <person name="Murat C."/>
            <person name="Sun H."/>
            <person name="Tunlid A."/>
            <person name="Henrissat B."/>
            <person name="Grigoriev I.V."/>
            <person name="Hibbett D.S."/>
            <person name="Martin F."/>
            <person name="Nordberg H.P."/>
            <person name="Cantor M.N."/>
            <person name="Hua S.X."/>
        </authorList>
    </citation>
    <scope>NUCLEOTIDE SEQUENCE [LARGE SCALE GENOMIC DNA]</scope>
    <source>
        <strain evidence="6 7">MAFF 305830</strain>
    </source>
</reference>
<dbReference type="InterPro" id="IPR014719">
    <property type="entry name" value="Ribosomal_bL12_C/ClpS-like"/>
</dbReference>
<organism evidence="6 7">
    <name type="scientific">Serendipita vermifera MAFF 305830</name>
    <dbReference type="NCBI Taxonomy" id="933852"/>
    <lineage>
        <taxon>Eukaryota</taxon>
        <taxon>Fungi</taxon>
        <taxon>Dikarya</taxon>
        <taxon>Basidiomycota</taxon>
        <taxon>Agaricomycotina</taxon>
        <taxon>Agaricomycetes</taxon>
        <taxon>Sebacinales</taxon>
        <taxon>Serendipitaceae</taxon>
        <taxon>Serendipita</taxon>
    </lineage>
</organism>
<evidence type="ECO:0008006" key="8">
    <source>
        <dbReference type="Google" id="ProtNLM"/>
    </source>
</evidence>